<evidence type="ECO:0000313" key="1">
    <source>
        <dbReference type="EMBL" id="PQP01642.1"/>
    </source>
</evidence>
<comment type="caution">
    <text evidence="1">The sequence shown here is derived from an EMBL/GenBank/DDBJ whole genome shotgun (WGS) entry which is preliminary data.</text>
</comment>
<sequence>MNPKLKYKLQPIRVPSGWTITINNLFEVELTKENTEWFSCSVLLGGVRKSTGHCFDARVEPEGDPEREFVIVFLTIQYDDKGKPLKNSEVFLGDFKTKNKTEFIDKIESYMLEI</sequence>
<dbReference type="Proteomes" id="UP000239687">
    <property type="component" value="Unassembled WGS sequence"/>
</dbReference>
<reference evidence="1 2" key="1">
    <citation type="submission" date="2018-02" db="EMBL/GenBank/DDBJ databases">
        <title>Draft genome sequencing of Pseudomonas frederiksbergensis 11-D3.</title>
        <authorList>
            <person name="Zheng B.-X."/>
        </authorList>
    </citation>
    <scope>NUCLEOTIDE SEQUENCE [LARGE SCALE GENOMIC DNA]</scope>
    <source>
        <strain evidence="1 2">11-D3</strain>
    </source>
</reference>
<gene>
    <name evidence="1" type="ORF">C5612_20040</name>
</gene>
<proteinExistence type="predicted"/>
<dbReference type="RefSeq" id="WP_105344651.1">
    <property type="nucleotide sequence ID" value="NZ_PUIN01000011.1"/>
</dbReference>
<name>A0A2S8HHF9_9PSED</name>
<dbReference type="AlphaFoldDB" id="A0A2S8HHF9"/>
<accession>A0A2S8HHF9</accession>
<organism evidence="1 2">
    <name type="scientific">Pseudomonas frederiksbergensis</name>
    <dbReference type="NCBI Taxonomy" id="104087"/>
    <lineage>
        <taxon>Bacteria</taxon>
        <taxon>Pseudomonadati</taxon>
        <taxon>Pseudomonadota</taxon>
        <taxon>Gammaproteobacteria</taxon>
        <taxon>Pseudomonadales</taxon>
        <taxon>Pseudomonadaceae</taxon>
        <taxon>Pseudomonas</taxon>
    </lineage>
</organism>
<protein>
    <submittedName>
        <fullName evidence="1">Uncharacterized protein</fullName>
    </submittedName>
</protein>
<dbReference type="EMBL" id="PUIN01000011">
    <property type="protein sequence ID" value="PQP01642.1"/>
    <property type="molecule type" value="Genomic_DNA"/>
</dbReference>
<evidence type="ECO:0000313" key="2">
    <source>
        <dbReference type="Proteomes" id="UP000239687"/>
    </source>
</evidence>